<evidence type="ECO:0000313" key="4">
    <source>
        <dbReference type="EMBL" id="MVW60545.1"/>
    </source>
</evidence>
<dbReference type="EMBL" id="WSES01000003">
    <property type="protein sequence ID" value="MVW60545.1"/>
    <property type="molecule type" value="Genomic_DNA"/>
</dbReference>
<dbReference type="InterPro" id="IPR028098">
    <property type="entry name" value="Glyco_trans_4-like_N"/>
</dbReference>
<feature type="domain" description="Glycosyltransferase subfamily 4-like N-terminal" evidence="3">
    <location>
        <begin position="23"/>
        <end position="160"/>
    </location>
</feature>
<dbReference type="InterPro" id="IPR001296">
    <property type="entry name" value="Glyco_trans_1"/>
</dbReference>
<dbReference type="SUPFAM" id="SSF53756">
    <property type="entry name" value="UDP-Glycosyltransferase/glycogen phosphorylase"/>
    <property type="match status" value="1"/>
</dbReference>
<gene>
    <name evidence="4" type="ORF">GPY61_11440</name>
</gene>
<comment type="caution">
    <text evidence="4">The sequence shown here is derived from an EMBL/GenBank/DDBJ whole genome shotgun (WGS) entry which is preliminary data.</text>
</comment>
<sequence>MCKVVHLTSAHPRNDTRIFIKQCRTLVAHGYDVTLVVADGLGDDQRDGVAIADVGLPGGRVKRILRTTRRVGDKAIALDADIYQLHDPELFLVGLRLKRRGKKVIFDSHEDVARQLLGKPYLGPLSRRLLSSTYLAVERHACSRFDGIITATPFIRENFLKIHPLTVDVNNFPMEGELDSDGPWENKEAEVCYVGGIGSIRGIRELVQAGELLASAARVNLVGTFSEPSVEAEVKANPGWRRVNAHGYLDRQGVREVLKRSIAGIVTFHPLPNHLDSHPTKMFEYMSSGIPVIASNFPLWRDIIEGNRCGICVDPLDPEAIAAAIDYVVTHPQAARAMGENGRRAVLEKYNWTVEANRLTDFYGAISHDKQAVAAV</sequence>
<protein>
    <submittedName>
        <fullName evidence="4">Glycosyltransferase</fullName>
    </submittedName>
</protein>
<dbReference type="AlphaFoldDB" id="A0A7X3K7P6"/>
<keyword evidence="1 4" id="KW-0808">Transferase</keyword>
<accession>A0A7X3K7P6</accession>
<reference evidence="4 5" key="1">
    <citation type="submission" date="2019-12" db="EMBL/GenBank/DDBJ databases">
        <authorList>
            <person name="Li C."/>
            <person name="Zhao J."/>
        </authorList>
    </citation>
    <scope>NUCLEOTIDE SEQUENCE [LARGE SCALE GENOMIC DNA]</scope>
    <source>
        <strain evidence="4 5">NEAU-DD11</strain>
    </source>
</reference>
<dbReference type="CDD" id="cd03794">
    <property type="entry name" value="GT4_WbuB-like"/>
    <property type="match status" value="1"/>
</dbReference>
<dbReference type="RefSeq" id="WP_056128051.1">
    <property type="nucleotide sequence ID" value="NZ_WSES01000003.1"/>
</dbReference>
<evidence type="ECO:0000259" key="2">
    <source>
        <dbReference type="Pfam" id="PF00534"/>
    </source>
</evidence>
<evidence type="ECO:0000313" key="5">
    <source>
        <dbReference type="Proteomes" id="UP000443353"/>
    </source>
</evidence>
<dbReference type="PANTHER" id="PTHR46401">
    <property type="entry name" value="GLYCOSYLTRANSFERASE WBBK-RELATED"/>
    <property type="match status" value="1"/>
</dbReference>
<dbReference type="GO" id="GO:0009103">
    <property type="term" value="P:lipopolysaccharide biosynthetic process"/>
    <property type="evidence" value="ECO:0007669"/>
    <property type="project" value="TreeGrafter"/>
</dbReference>
<name>A0A7X3K7P6_9BURK</name>
<evidence type="ECO:0000256" key="1">
    <source>
        <dbReference type="ARBA" id="ARBA00022679"/>
    </source>
</evidence>
<dbReference type="PANTHER" id="PTHR46401:SF2">
    <property type="entry name" value="GLYCOSYLTRANSFERASE WBBK-RELATED"/>
    <property type="match status" value="1"/>
</dbReference>
<evidence type="ECO:0000259" key="3">
    <source>
        <dbReference type="Pfam" id="PF13579"/>
    </source>
</evidence>
<dbReference type="Pfam" id="PF13579">
    <property type="entry name" value="Glyco_trans_4_4"/>
    <property type="match status" value="1"/>
</dbReference>
<dbReference type="GO" id="GO:0016757">
    <property type="term" value="F:glycosyltransferase activity"/>
    <property type="evidence" value="ECO:0007669"/>
    <property type="project" value="InterPro"/>
</dbReference>
<keyword evidence="5" id="KW-1185">Reference proteome</keyword>
<dbReference type="Proteomes" id="UP000443353">
    <property type="component" value="Unassembled WGS sequence"/>
</dbReference>
<dbReference type="Pfam" id="PF00534">
    <property type="entry name" value="Glycos_transf_1"/>
    <property type="match status" value="1"/>
</dbReference>
<dbReference type="Gene3D" id="3.40.50.2000">
    <property type="entry name" value="Glycogen Phosphorylase B"/>
    <property type="match status" value="2"/>
</dbReference>
<proteinExistence type="predicted"/>
<feature type="domain" description="Glycosyl transferase family 1" evidence="2">
    <location>
        <begin position="182"/>
        <end position="344"/>
    </location>
</feature>
<organism evidence="4 5">
    <name type="scientific">Massilia cellulosiltytica</name>
    <dbReference type="NCBI Taxonomy" id="2683234"/>
    <lineage>
        <taxon>Bacteria</taxon>
        <taxon>Pseudomonadati</taxon>
        <taxon>Pseudomonadota</taxon>
        <taxon>Betaproteobacteria</taxon>
        <taxon>Burkholderiales</taxon>
        <taxon>Oxalobacteraceae</taxon>
        <taxon>Telluria group</taxon>
        <taxon>Massilia</taxon>
    </lineage>
</organism>